<dbReference type="OMA" id="DETEMAR"/>
<dbReference type="InterPro" id="IPR019453">
    <property type="entry name" value="VPS39/TGFA1_Znf"/>
</dbReference>
<evidence type="ECO:0000259" key="2">
    <source>
        <dbReference type="PROSITE" id="PS50219"/>
    </source>
</evidence>
<dbReference type="PANTHER" id="PTHR12894">
    <property type="entry name" value="CNH DOMAIN CONTAINING"/>
    <property type="match status" value="1"/>
</dbReference>
<dbReference type="GeneID" id="10499594"/>
<dbReference type="GO" id="GO:0016020">
    <property type="term" value="C:membrane"/>
    <property type="evidence" value="ECO:0000318"/>
    <property type="project" value="GO_Central"/>
</dbReference>
<dbReference type="GO" id="GO:0034058">
    <property type="term" value="P:endosomal vesicle fusion"/>
    <property type="evidence" value="ECO:0000318"/>
    <property type="project" value="GO_Central"/>
</dbReference>
<dbReference type="GO" id="GO:0005737">
    <property type="term" value="C:cytoplasm"/>
    <property type="evidence" value="ECO:0000318"/>
    <property type="project" value="GO_Central"/>
</dbReference>
<dbReference type="FunCoup" id="F0ZNB9">
    <property type="interactions" value="999"/>
</dbReference>
<dbReference type="STRING" id="5786.F0ZNB9"/>
<dbReference type="GO" id="GO:0006914">
    <property type="term" value="P:autophagy"/>
    <property type="evidence" value="ECO:0000318"/>
    <property type="project" value="GO_Central"/>
</dbReference>
<proteinExistence type="predicted"/>
<evidence type="ECO:0000256" key="1">
    <source>
        <dbReference type="PROSITE-ProRule" id="PRU01006"/>
    </source>
</evidence>
<evidence type="ECO:0000313" key="4">
    <source>
        <dbReference type="Proteomes" id="UP000001064"/>
    </source>
</evidence>
<dbReference type="RefSeq" id="XP_003288930.1">
    <property type="nucleotide sequence ID" value="XM_003288882.1"/>
</dbReference>
<dbReference type="PROSITE" id="PS50236">
    <property type="entry name" value="CHCR"/>
    <property type="match status" value="1"/>
</dbReference>
<dbReference type="SMART" id="SM00036">
    <property type="entry name" value="CNH"/>
    <property type="match status" value="1"/>
</dbReference>
<dbReference type="Pfam" id="PF00780">
    <property type="entry name" value="CNH"/>
    <property type="match status" value="1"/>
</dbReference>
<dbReference type="InterPro" id="IPR001180">
    <property type="entry name" value="CNH_dom"/>
</dbReference>
<name>F0ZNB9_DICPU</name>
<dbReference type="VEuPathDB" id="AmoebaDB:DICPUDRAFT_153214"/>
<dbReference type="InterPro" id="IPR036322">
    <property type="entry name" value="WD40_repeat_dom_sf"/>
</dbReference>
<dbReference type="InterPro" id="IPR019452">
    <property type="entry name" value="VPS39/TGF_beta_rcpt-assoc_1"/>
</dbReference>
<dbReference type="Pfam" id="PF10366">
    <property type="entry name" value="Vps39_1"/>
    <property type="match status" value="1"/>
</dbReference>
<feature type="domain" description="CNH" evidence="2">
    <location>
        <begin position="19"/>
        <end position="290"/>
    </location>
</feature>
<dbReference type="SUPFAM" id="SSF50978">
    <property type="entry name" value="WD40 repeat-like"/>
    <property type="match status" value="1"/>
</dbReference>
<protein>
    <recommendedName>
        <fullName evidence="2">CNH domain-containing protein</fullName>
    </recommendedName>
</protein>
<organism evidence="3 4">
    <name type="scientific">Dictyostelium purpureum</name>
    <name type="common">Slime mold</name>
    <dbReference type="NCBI Taxonomy" id="5786"/>
    <lineage>
        <taxon>Eukaryota</taxon>
        <taxon>Amoebozoa</taxon>
        <taxon>Evosea</taxon>
        <taxon>Eumycetozoa</taxon>
        <taxon>Dictyostelia</taxon>
        <taxon>Dictyosteliales</taxon>
        <taxon>Dictyosteliaceae</taxon>
        <taxon>Dictyostelium</taxon>
    </lineage>
</organism>
<keyword evidence="4" id="KW-1185">Reference proteome</keyword>
<feature type="repeat" description="CHCR" evidence="1">
    <location>
        <begin position="543"/>
        <end position="723"/>
    </location>
</feature>
<dbReference type="Pfam" id="PF10367">
    <property type="entry name" value="zf-Vps39_C"/>
    <property type="match status" value="1"/>
</dbReference>
<dbReference type="PANTHER" id="PTHR12894:SF33">
    <property type="entry name" value="TETRATRICOPEPTIDE-LIKE HELICAL DOMAIN-CONTAINING PROTEIN"/>
    <property type="match status" value="1"/>
</dbReference>
<gene>
    <name evidence="3" type="ORF">DICPUDRAFT_153214</name>
</gene>
<dbReference type="AlphaFoldDB" id="F0ZNB9"/>
<dbReference type="GO" id="GO:0006886">
    <property type="term" value="P:intracellular protein transport"/>
    <property type="evidence" value="ECO:0007669"/>
    <property type="project" value="UniProtKB-UniRule"/>
</dbReference>
<accession>F0ZNB9</accession>
<dbReference type="EMBL" id="GL871093">
    <property type="protein sequence ID" value="EGC34554.1"/>
    <property type="molecule type" value="Genomic_DNA"/>
</dbReference>
<dbReference type="PROSITE" id="PS50219">
    <property type="entry name" value="CNH"/>
    <property type="match status" value="1"/>
</dbReference>
<dbReference type="KEGG" id="dpp:DICPUDRAFT_153214"/>
<dbReference type="InterPro" id="IPR032914">
    <property type="entry name" value="Vam6/VPS39/TRAP1"/>
</dbReference>
<dbReference type="OrthoDB" id="5325112at2759"/>
<dbReference type="InterPro" id="IPR000547">
    <property type="entry name" value="Clathrin_H-chain/VPS_repeat"/>
</dbReference>
<reference evidence="4" key="1">
    <citation type="journal article" date="2011" name="Genome Biol.">
        <title>Comparative genomics of the social amoebae Dictyostelium discoideum and Dictyostelium purpureum.</title>
        <authorList>
            <consortium name="US DOE Joint Genome Institute (JGI-PGF)"/>
            <person name="Sucgang R."/>
            <person name="Kuo A."/>
            <person name="Tian X."/>
            <person name="Salerno W."/>
            <person name="Parikh A."/>
            <person name="Feasley C.L."/>
            <person name="Dalin E."/>
            <person name="Tu H."/>
            <person name="Huang E."/>
            <person name="Barry K."/>
            <person name="Lindquist E."/>
            <person name="Shapiro H."/>
            <person name="Bruce D."/>
            <person name="Schmutz J."/>
            <person name="Salamov A."/>
            <person name="Fey P."/>
            <person name="Gaudet P."/>
            <person name="Anjard C."/>
            <person name="Babu M.M."/>
            <person name="Basu S."/>
            <person name="Bushmanova Y."/>
            <person name="van der Wel H."/>
            <person name="Katoh-Kurasawa M."/>
            <person name="Dinh C."/>
            <person name="Coutinho P.M."/>
            <person name="Saito T."/>
            <person name="Elias M."/>
            <person name="Schaap P."/>
            <person name="Kay R.R."/>
            <person name="Henrissat B."/>
            <person name="Eichinger L."/>
            <person name="Rivero F."/>
            <person name="Putnam N.H."/>
            <person name="West C.M."/>
            <person name="Loomis W.F."/>
            <person name="Chisholm R.L."/>
            <person name="Shaulsky G."/>
            <person name="Strassmann J.E."/>
            <person name="Queller D.C."/>
            <person name="Kuspa A."/>
            <person name="Grigoriev I.V."/>
        </authorList>
    </citation>
    <scope>NUCLEOTIDE SEQUENCE [LARGE SCALE GENOMIC DNA]</scope>
    <source>
        <strain evidence="4">QSDP1</strain>
    </source>
</reference>
<dbReference type="eggNOG" id="KOG2063">
    <property type="taxonomic scope" value="Eukaryota"/>
</dbReference>
<evidence type="ECO:0000313" key="3">
    <source>
        <dbReference type="EMBL" id="EGC34554.1"/>
    </source>
</evidence>
<dbReference type="InParanoid" id="F0ZNB9"/>
<sequence length="850" mass="97578">MNRVDMNAFVSQSILDKLTQRIECIDSWECKGEKFLVIGTTEGYLLTYFVYETKDHNGNIQVSVKIRETRQISKKPISQITVFDDFNKIVTLSDGDLRIHDLMSQVGESSLLQKARGCSAYAVSYQPGLSLSLVAAVKKKLVLYAWDGSDFYEQKEFNMPDLAKNIDYRGNYIVVCFKKAYNIINTSDGSVTNVDADKLTFTTFLQNNEFLMVRGNMSFFINTGGSPVRRHSMTWMDAPSSMVIYEPFAIAVEGRLIEIQILPDPNDPKTISQSMFLQGCKSISAKKDIYVSSPSGVWRILPHPILELVDQMVTKLEYETAINLLQTTQENIPHLKERLIKIKTSAAYHLFQKEQFQTAMGYFISAQVDPLKIISLYPGLLPRHLQDKLSIPIHIRDIENNPRALPELEHYLVEFRKNKIEYQSPPELLNSGYTLQELVDTTLLKVYIKHKPSLIPHFFHLKNHCHVEESERVLLEEKKTTELILFYKSKDLHRKALTLLAKTNNNNPNDTIAYLCHLGEKHINIILDNSKWVLQKSPNEALAIFTTDRKEPLAPEEVIPHLRQYAPLLLRPYLEHIINDPVGPNKNPDYHNQLAFEYLGAITDQINIMKQQGTTRKPGAIPAGSEPAPLGPLRNRLIQFLQTSKCYLPEKMLSIFPIDDLFEERAILLSKIGRHEQALTIYAHKLKNYQMAEEYCDRHYNKDSEESRDVYLSLLNVYLKPDGQSEPLLEPALELLNKHYRSINTPKALNLLPLNTPIEKLYPFFEAVIRDNTKTKRDNQVVKNLFKSENFKIKDELSQLRSGAIKITEDLSCPICGKIFLGTQAFVAQPNGTAVHYHHKNDKQYQKYFE</sequence>
<dbReference type="Proteomes" id="UP000001064">
    <property type="component" value="Unassembled WGS sequence"/>
</dbReference>